<evidence type="ECO:0000256" key="3">
    <source>
        <dbReference type="ARBA" id="ARBA00022821"/>
    </source>
</evidence>
<dbReference type="EMBL" id="JARAOO010000012">
    <property type="protein sequence ID" value="KAJ7949643.1"/>
    <property type="molecule type" value="Genomic_DNA"/>
</dbReference>
<sequence>MAGALVGGAFLSSFLQVAFDRLASPKILDYFKEQKPNVPLLRKLHFTLTSINAVLYDAEEKQIRNPHVKKWVDELKHAVFEAEDLLDEIETEVSQQELEAELHATSSKVPNLSTTMASASVNPFDKEIESRIKEVLGHLEDLAQQKDLLGLKDGFGVSVQQSQRVQTTSLADDTGVCGRNEDKKAWAKPL</sequence>
<name>A0AAD7L1T4_QUISA</name>
<proteinExistence type="predicted"/>
<reference evidence="6" key="1">
    <citation type="journal article" date="2023" name="Science">
        <title>Elucidation of the pathway for biosynthesis of saponin adjuvants from the soapbark tree.</title>
        <authorList>
            <person name="Reed J."/>
            <person name="Orme A."/>
            <person name="El-Demerdash A."/>
            <person name="Owen C."/>
            <person name="Martin L.B.B."/>
            <person name="Misra R.C."/>
            <person name="Kikuchi S."/>
            <person name="Rejzek M."/>
            <person name="Martin A.C."/>
            <person name="Harkess A."/>
            <person name="Leebens-Mack J."/>
            <person name="Louveau T."/>
            <person name="Stephenson M.J."/>
            <person name="Osbourn A."/>
        </authorList>
    </citation>
    <scope>NUCLEOTIDE SEQUENCE</scope>
    <source>
        <strain evidence="6">S10</strain>
    </source>
</reference>
<protein>
    <submittedName>
        <fullName evidence="6">Disease resistance protein</fullName>
    </submittedName>
</protein>
<dbReference type="Gene3D" id="1.20.5.4130">
    <property type="match status" value="1"/>
</dbReference>
<accession>A0AAD7L1T4</accession>
<dbReference type="InterPro" id="IPR041118">
    <property type="entry name" value="Rx_N"/>
</dbReference>
<evidence type="ECO:0000313" key="7">
    <source>
        <dbReference type="Proteomes" id="UP001163823"/>
    </source>
</evidence>
<comment type="caution">
    <text evidence="6">The sequence shown here is derived from an EMBL/GenBank/DDBJ whole genome shotgun (WGS) entry which is preliminary data.</text>
</comment>
<keyword evidence="7" id="KW-1185">Reference proteome</keyword>
<evidence type="ECO:0000313" key="6">
    <source>
        <dbReference type="EMBL" id="KAJ7949643.1"/>
    </source>
</evidence>
<keyword evidence="1" id="KW-0677">Repeat</keyword>
<keyword evidence="4" id="KW-0175">Coiled coil</keyword>
<feature type="coiled-coil region" evidence="4">
    <location>
        <begin position="72"/>
        <end position="99"/>
    </location>
</feature>
<dbReference type="KEGG" id="qsa:O6P43_029955"/>
<organism evidence="6 7">
    <name type="scientific">Quillaja saponaria</name>
    <name type="common">Soap bark tree</name>
    <dbReference type="NCBI Taxonomy" id="32244"/>
    <lineage>
        <taxon>Eukaryota</taxon>
        <taxon>Viridiplantae</taxon>
        <taxon>Streptophyta</taxon>
        <taxon>Embryophyta</taxon>
        <taxon>Tracheophyta</taxon>
        <taxon>Spermatophyta</taxon>
        <taxon>Magnoliopsida</taxon>
        <taxon>eudicotyledons</taxon>
        <taxon>Gunneridae</taxon>
        <taxon>Pentapetalae</taxon>
        <taxon>rosids</taxon>
        <taxon>fabids</taxon>
        <taxon>Fabales</taxon>
        <taxon>Quillajaceae</taxon>
        <taxon>Quillaja</taxon>
    </lineage>
</organism>
<evidence type="ECO:0000256" key="4">
    <source>
        <dbReference type="SAM" id="Coils"/>
    </source>
</evidence>
<feature type="domain" description="Disease resistance N-terminal" evidence="5">
    <location>
        <begin position="10"/>
        <end position="99"/>
    </location>
</feature>
<evidence type="ECO:0000256" key="1">
    <source>
        <dbReference type="ARBA" id="ARBA00022737"/>
    </source>
</evidence>
<dbReference type="GO" id="GO:0000166">
    <property type="term" value="F:nucleotide binding"/>
    <property type="evidence" value="ECO:0007669"/>
    <property type="project" value="UniProtKB-KW"/>
</dbReference>
<evidence type="ECO:0000259" key="5">
    <source>
        <dbReference type="Pfam" id="PF18052"/>
    </source>
</evidence>
<gene>
    <name evidence="6" type="ORF">O6P43_029955</name>
</gene>
<dbReference type="AlphaFoldDB" id="A0AAD7L1T4"/>
<keyword evidence="3" id="KW-0611">Plant defense</keyword>
<evidence type="ECO:0000256" key="2">
    <source>
        <dbReference type="ARBA" id="ARBA00022741"/>
    </source>
</evidence>
<keyword evidence="2" id="KW-0547">Nucleotide-binding</keyword>
<dbReference type="GO" id="GO:0006952">
    <property type="term" value="P:defense response"/>
    <property type="evidence" value="ECO:0007669"/>
    <property type="project" value="UniProtKB-KW"/>
</dbReference>
<dbReference type="Proteomes" id="UP001163823">
    <property type="component" value="Chromosome 12"/>
</dbReference>
<dbReference type="Pfam" id="PF18052">
    <property type="entry name" value="Rx_N"/>
    <property type="match status" value="1"/>
</dbReference>